<proteinExistence type="inferred from homology"/>
<gene>
    <name evidence="9" type="ORF">CVLEPA_LOCUS19023</name>
</gene>
<accession>A0ABP0G575</accession>
<keyword evidence="5" id="KW-0391">Immunity</keyword>
<dbReference type="PROSITE" id="PS51450">
    <property type="entry name" value="LRR"/>
    <property type="match status" value="2"/>
</dbReference>
<dbReference type="Pfam" id="PF13855">
    <property type="entry name" value="LRR_8"/>
    <property type="match status" value="4"/>
</dbReference>
<sequence>MLWLLQMVFGVLTSSVAFAKDPLNPCKSTSSVNGVDFVSWTAQAEVPLNLIRENSPWLDNSFVYVDCYSRGLTSIPQSLSTDVEAMDFSYNAIRRVKTNEFGQYPKLILLNFLGNCDKGLTDCRTDFYIEPGALNHLVHLKWLILSFNFLREFPRELPTSILGLHIRKTGLAEVTTQLDNLTNLSLLLCESNCMSEILLHNCPRNFTISRPLPSNLKLVDLQFNNWDRIPRDLLPSMLEVFMMRGNPVTRLRKDEFVNTTGIEVLNLEGMAEIVSTTLIIEEGVFDPLTKLRLLNLSNNLIEFLSNETFRTNNHLEILDLSYNCLRKTIFEPTYLANLLNIRHLDLSFNNVPQCGGSVTLELLRIGQVFSNFSSLETIMFGSKDKLLTATAHNLLDFDGRFLSGKQTFEKDYPNIYPSSLLESDTKCDNSGLLDYSNNQITTISGRQELLLSTATVLDLSHNQIQEFRKDDFKHLNRLCSINLSFNPIAAIDSLTFSALPNLRIISLVGESVFLTSYSFLCHLNSSSKVDLTWQQTGQTMEVALMQWKEKENCSADVVFNLTMSKNLFSQAMFRSKINFFKFFPQLRSLELSGCGLKWRLPQDWFQGLKFLESLNLSYNNMPDFPLKALEFTTSLLLLNLGNNGIVELKGNISRLVHEKCPMGWDGMEQHELQFPCDTVTRNMKIFIISNNKISHIQSGFFSQVRLKTLDLSYNFIRRIDPSIFNKDALDSLLYLDIRVQSLNSKEIYLLSTTADNEQAFVFFDHINDELGDWVDNKLVPGMINGNPSIKLLLAGRDVDAGISSTQNLLRFLTSCRKTILIFSGTFCFSPSCRFVLTALQELQHSAGRDQMIIVEWHGEEAARVPELIQRTFNRKFYNFLRFDSSNDDDVMFFETLRTAFASNIVLNDY</sequence>
<dbReference type="InterPro" id="IPR000157">
    <property type="entry name" value="TIR_dom"/>
</dbReference>
<protein>
    <recommendedName>
        <fullName evidence="8">TIR domain-containing protein</fullName>
    </recommendedName>
</protein>
<dbReference type="InterPro" id="IPR001611">
    <property type="entry name" value="Leu-rich_rpt"/>
</dbReference>
<feature type="domain" description="TIR" evidence="8">
    <location>
        <begin position="755"/>
        <end position="900"/>
    </location>
</feature>
<evidence type="ECO:0000256" key="3">
    <source>
        <dbReference type="ARBA" id="ARBA00022614"/>
    </source>
</evidence>
<dbReference type="EMBL" id="CAWYQH010000103">
    <property type="protein sequence ID" value="CAK8686990.1"/>
    <property type="molecule type" value="Genomic_DNA"/>
</dbReference>
<feature type="signal peptide" evidence="7">
    <location>
        <begin position="1"/>
        <end position="19"/>
    </location>
</feature>
<dbReference type="SMART" id="SM00369">
    <property type="entry name" value="LRR_TYP"/>
    <property type="match status" value="9"/>
</dbReference>
<evidence type="ECO:0000313" key="9">
    <source>
        <dbReference type="EMBL" id="CAK8686990.1"/>
    </source>
</evidence>
<dbReference type="Pfam" id="PF01582">
    <property type="entry name" value="TIR"/>
    <property type="match status" value="1"/>
</dbReference>
<dbReference type="InterPro" id="IPR003591">
    <property type="entry name" value="Leu-rich_rpt_typical-subtyp"/>
</dbReference>
<evidence type="ECO:0000256" key="5">
    <source>
        <dbReference type="ARBA" id="ARBA00022859"/>
    </source>
</evidence>
<reference evidence="9 10" key="1">
    <citation type="submission" date="2024-02" db="EMBL/GenBank/DDBJ databases">
        <authorList>
            <person name="Daric V."/>
            <person name="Darras S."/>
        </authorList>
    </citation>
    <scope>NUCLEOTIDE SEQUENCE [LARGE SCALE GENOMIC DNA]</scope>
</reference>
<evidence type="ECO:0000256" key="2">
    <source>
        <dbReference type="ARBA" id="ARBA00022588"/>
    </source>
</evidence>
<dbReference type="PROSITE" id="PS50104">
    <property type="entry name" value="TIR"/>
    <property type="match status" value="1"/>
</dbReference>
<dbReference type="Proteomes" id="UP001642483">
    <property type="component" value="Unassembled WGS sequence"/>
</dbReference>
<evidence type="ECO:0000256" key="6">
    <source>
        <dbReference type="ARBA" id="ARBA00023198"/>
    </source>
</evidence>
<comment type="similarity">
    <text evidence="1">Belongs to the Toll-like receptor family.</text>
</comment>
<keyword evidence="6" id="KW-0395">Inflammatory response</keyword>
<dbReference type="InterPro" id="IPR050333">
    <property type="entry name" value="SLRP"/>
</dbReference>
<dbReference type="InterPro" id="IPR032675">
    <property type="entry name" value="LRR_dom_sf"/>
</dbReference>
<name>A0ABP0G575_CLALP</name>
<dbReference type="PANTHER" id="PTHR45712:SF22">
    <property type="entry name" value="INSULIN-LIKE GROWTH FACTOR-BINDING PROTEIN COMPLEX ACID LABILE SUBUNIT"/>
    <property type="match status" value="1"/>
</dbReference>
<evidence type="ECO:0000256" key="1">
    <source>
        <dbReference type="ARBA" id="ARBA00009634"/>
    </source>
</evidence>
<dbReference type="InterPro" id="IPR035897">
    <property type="entry name" value="Toll_tir_struct_dom_sf"/>
</dbReference>
<dbReference type="Gene3D" id="3.80.10.10">
    <property type="entry name" value="Ribonuclease Inhibitor"/>
    <property type="match status" value="4"/>
</dbReference>
<evidence type="ECO:0000256" key="4">
    <source>
        <dbReference type="ARBA" id="ARBA00022737"/>
    </source>
</evidence>
<feature type="chain" id="PRO_5046726790" description="TIR domain-containing protein" evidence="7">
    <location>
        <begin position="20"/>
        <end position="909"/>
    </location>
</feature>
<evidence type="ECO:0000313" key="10">
    <source>
        <dbReference type="Proteomes" id="UP001642483"/>
    </source>
</evidence>
<keyword evidence="3" id="KW-0433">Leucine-rich repeat</keyword>
<organism evidence="9 10">
    <name type="scientific">Clavelina lepadiformis</name>
    <name type="common">Light-bulb sea squirt</name>
    <name type="synonym">Ascidia lepadiformis</name>
    <dbReference type="NCBI Taxonomy" id="159417"/>
    <lineage>
        <taxon>Eukaryota</taxon>
        <taxon>Metazoa</taxon>
        <taxon>Chordata</taxon>
        <taxon>Tunicata</taxon>
        <taxon>Ascidiacea</taxon>
        <taxon>Aplousobranchia</taxon>
        <taxon>Clavelinidae</taxon>
        <taxon>Clavelina</taxon>
    </lineage>
</organism>
<keyword evidence="10" id="KW-1185">Reference proteome</keyword>
<keyword evidence="4" id="KW-0677">Repeat</keyword>
<keyword evidence="2" id="KW-0399">Innate immunity</keyword>
<dbReference type="PANTHER" id="PTHR45712">
    <property type="entry name" value="AGAP008170-PA"/>
    <property type="match status" value="1"/>
</dbReference>
<dbReference type="SUPFAM" id="SSF52058">
    <property type="entry name" value="L domain-like"/>
    <property type="match status" value="2"/>
</dbReference>
<evidence type="ECO:0000256" key="7">
    <source>
        <dbReference type="SAM" id="SignalP"/>
    </source>
</evidence>
<dbReference type="Gene3D" id="3.40.50.10140">
    <property type="entry name" value="Toll/interleukin-1 receptor homology (TIR) domain"/>
    <property type="match status" value="1"/>
</dbReference>
<comment type="caution">
    <text evidence="9">The sequence shown here is derived from an EMBL/GenBank/DDBJ whole genome shotgun (WGS) entry which is preliminary data.</text>
</comment>
<dbReference type="SMART" id="SM00255">
    <property type="entry name" value="TIR"/>
    <property type="match status" value="1"/>
</dbReference>
<keyword evidence="7" id="KW-0732">Signal</keyword>
<evidence type="ECO:0000259" key="8">
    <source>
        <dbReference type="PROSITE" id="PS50104"/>
    </source>
</evidence>
<dbReference type="SUPFAM" id="SSF52200">
    <property type="entry name" value="Toll/Interleukin receptor TIR domain"/>
    <property type="match status" value="1"/>
</dbReference>